<gene>
    <name evidence="2" type="ORF">FB45DRAFT_895903</name>
</gene>
<keyword evidence="1" id="KW-0812">Transmembrane</keyword>
<keyword evidence="1" id="KW-1133">Transmembrane helix</keyword>
<accession>A0AAD7FWS5</accession>
<dbReference type="EMBL" id="JARKIF010000003">
    <property type="protein sequence ID" value="KAJ7643729.1"/>
    <property type="molecule type" value="Genomic_DNA"/>
</dbReference>
<keyword evidence="3" id="KW-1185">Reference proteome</keyword>
<evidence type="ECO:0000313" key="2">
    <source>
        <dbReference type="EMBL" id="KAJ7643729.1"/>
    </source>
</evidence>
<dbReference type="AlphaFoldDB" id="A0AAD7FWS5"/>
<keyword evidence="1" id="KW-0472">Membrane</keyword>
<organism evidence="2 3">
    <name type="scientific">Roridomyces roridus</name>
    <dbReference type="NCBI Taxonomy" id="1738132"/>
    <lineage>
        <taxon>Eukaryota</taxon>
        <taxon>Fungi</taxon>
        <taxon>Dikarya</taxon>
        <taxon>Basidiomycota</taxon>
        <taxon>Agaricomycotina</taxon>
        <taxon>Agaricomycetes</taxon>
        <taxon>Agaricomycetidae</taxon>
        <taxon>Agaricales</taxon>
        <taxon>Marasmiineae</taxon>
        <taxon>Mycenaceae</taxon>
        <taxon>Roridomyces</taxon>
    </lineage>
</organism>
<name>A0AAD7FWS5_9AGAR</name>
<proteinExistence type="predicted"/>
<comment type="caution">
    <text evidence="2">The sequence shown here is derived from an EMBL/GenBank/DDBJ whole genome shotgun (WGS) entry which is preliminary data.</text>
</comment>
<dbReference type="Proteomes" id="UP001221142">
    <property type="component" value="Unassembled WGS sequence"/>
</dbReference>
<evidence type="ECO:0000313" key="3">
    <source>
        <dbReference type="Proteomes" id="UP001221142"/>
    </source>
</evidence>
<evidence type="ECO:0000256" key="1">
    <source>
        <dbReference type="SAM" id="Phobius"/>
    </source>
</evidence>
<feature type="transmembrane region" description="Helical" evidence="1">
    <location>
        <begin position="20"/>
        <end position="40"/>
    </location>
</feature>
<reference evidence="2" key="1">
    <citation type="submission" date="2023-03" db="EMBL/GenBank/DDBJ databases">
        <title>Massive genome expansion in bonnet fungi (Mycena s.s.) driven by repeated elements and novel gene families across ecological guilds.</title>
        <authorList>
            <consortium name="Lawrence Berkeley National Laboratory"/>
            <person name="Harder C.B."/>
            <person name="Miyauchi S."/>
            <person name="Viragh M."/>
            <person name="Kuo A."/>
            <person name="Thoen E."/>
            <person name="Andreopoulos B."/>
            <person name="Lu D."/>
            <person name="Skrede I."/>
            <person name="Drula E."/>
            <person name="Henrissat B."/>
            <person name="Morin E."/>
            <person name="Kohler A."/>
            <person name="Barry K."/>
            <person name="LaButti K."/>
            <person name="Morin E."/>
            <person name="Salamov A."/>
            <person name="Lipzen A."/>
            <person name="Mereny Z."/>
            <person name="Hegedus B."/>
            <person name="Baldrian P."/>
            <person name="Stursova M."/>
            <person name="Weitz H."/>
            <person name="Taylor A."/>
            <person name="Grigoriev I.V."/>
            <person name="Nagy L.G."/>
            <person name="Martin F."/>
            <person name="Kauserud H."/>
        </authorList>
    </citation>
    <scope>NUCLEOTIDE SEQUENCE</scope>
    <source>
        <strain evidence="2">9284</strain>
    </source>
</reference>
<protein>
    <submittedName>
        <fullName evidence="2">Uncharacterized protein</fullName>
    </submittedName>
</protein>
<sequence>MTSLQASLLAGSLSLIPNNTLRYILLTLFVFSTLVHAIHVRRPSIQLRRVEDQIRDIEEIIRHARAFCTAKDCLSLGEHAVWLLE</sequence>